<feature type="compositionally biased region" description="Basic and acidic residues" evidence="2">
    <location>
        <begin position="1045"/>
        <end position="1093"/>
    </location>
</feature>
<feature type="compositionally biased region" description="Polar residues" evidence="2">
    <location>
        <begin position="1028"/>
        <end position="1044"/>
    </location>
</feature>
<dbReference type="AlphaFoldDB" id="A0A078B6A2"/>
<evidence type="ECO:0000313" key="3">
    <source>
        <dbReference type="EMBL" id="CDW90055.1"/>
    </source>
</evidence>
<dbReference type="EMBL" id="CCKQ01018118">
    <property type="protein sequence ID" value="CDW90055.1"/>
    <property type="molecule type" value="Genomic_DNA"/>
</dbReference>
<feature type="compositionally biased region" description="Polar residues" evidence="2">
    <location>
        <begin position="981"/>
        <end position="1005"/>
    </location>
</feature>
<dbReference type="OrthoDB" id="2136082at2759"/>
<evidence type="ECO:0000256" key="2">
    <source>
        <dbReference type="SAM" id="MobiDB-lite"/>
    </source>
</evidence>
<feature type="region of interest" description="Disordered" evidence="2">
    <location>
        <begin position="976"/>
        <end position="1148"/>
    </location>
</feature>
<protein>
    <submittedName>
        <fullName evidence="3">Uncharacterized protein</fullName>
    </submittedName>
</protein>
<feature type="compositionally biased region" description="Polar residues" evidence="2">
    <location>
        <begin position="935"/>
        <end position="946"/>
    </location>
</feature>
<sequence length="1148" mass="134953">MQFQNQIELTAADQEYYQNDFPEQYAQQNAINSPYGRPLMMPQIAASTLPMMRNGNNLQDSPGGSIRKSKRPISAVNGKLPEPQTEYLQQMFQPYMNQLNKKFQLSQNDFMNSTYRKKLIPASMMYKKEDLYDQNIYLKLQLNDYKEDNLKLRTRVAQLLAQIGSRDKLFDDLYKSAFITSQGTFAKNNLNKDALLIINLKRQVQDLKDNVFNKDAEIYDLKKEIKSTKIKELEIELKTYMQECLRLRQITEQAIKFSGEIDLKKIQQANIEQSQQFQLQTQNFKQQLNDQAQQYQKLQNTYSQAQLDIQNQQQKIEFYENKLDQLQNTLRETEQDRAEQIDLRDQEIKKHKNQIKKLKKEIEDIKQKLAETEAMIPKRPEKEYIEEIEVKRDKIEQLCEELIMKDNTIAQQAILNKNIQKSLDASNHELNEYKKHLQDTQQELTDLNNENKQLDNELKSLQDKYQSLKNDKDRIQGEYNDYQDSQQAKLKKVQEEIITKIQEINRLKNTIEELENTIKDNNYKLSDNDEQITELLEKINSLTVDNENHKLEIEDLNQKLKKKESIKQQQSSSSMSLNQKKKIQKEDSEEEHYESQNKTILSQSIIDKEKAPLDEEQQEEINQIVEQTELVLKDVAQSLIDKKLSLRQILEEENIYTVRVNKEGEEQVEKEVVLYKHFISKLDSLSSIKLQASERAFIRRIFSSKINDNLIQLDQIAKILSNLGVIDYLPKPKKRLNYDKLNLKSIRILNRLLIYLEEHQQTVDDVFGDKIIQQNVKAKDKTEQVELIKDIDFFDKLYELEIIITNEIKSNLALFLCIDESFKTQIMMKKLRRVMTDFQNSEGLKSIGIDKRKLPESLETQLLRKQNEGQKSTLTVLSPSQSQQSQYAYEPQNLIKAQDYIKLETGIKEEEKKEESLMKAISRQSSKVSEKLPPRQQSAVSYTGYQPYNHDQTQTLVGYEMISTNAVNNMIQNKNEKVKTKQSSNSEDFNQRQSESRQDTGTAQQENNEEEEKSEYTYKEEEVDEYYSESQGPETNRNASVKQSQEIKKADTIKVAEELKEVDRSTKIEKKQTRLATDDIFKLESQYKQHDNPGEGEEFDPFNPFPQKQEDEGEPNQEESYYDEEEAEGADDEEPDFERDDNQREILY</sequence>
<name>A0A078B6A2_STYLE</name>
<dbReference type="Proteomes" id="UP000039865">
    <property type="component" value="Unassembled WGS sequence"/>
</dbReference>
<organism evidence="3 4">
    <name type="scientific">Stylonychia lemnae</name>
    <name type="common">Ciliate</name>
    <dbReference type="NCBI Taxonomy" id="5949"/>
    <lineage>
        <taxon>Eukaryota</taxon>
        <taxon>Sar</taxon>
        <taxon>Alveolata</taxon>
        <taxon>Ciliophora</taxon>
        <taxon>Intramacronucleata</taxon>
        <taxon>Spirotrichea</taxon>
        <taxon>Stichotrichia</taxon>
        <taxon>Sporadotrichida</taxon>
        <taxon>Oxytrichidae</taxon>
        <taxon>Stylonychinae</taxon>
        <taxon>Stylonychia</taxon>
    </lineage>
</organism>
<feature type="compositionally biased region" description="Low complexity" evidence="2">
    <location>
        <begin position="567"/>
        <end position="578"/>
    </location>
</feature>
<dbReference type="InParanoid" id="A0A078B6A2"/>
<feature type="compositionally biased region" description="Acidic residues" evidence="2">
    <location>
        <begin position="1111"/>
        <end position="1139"/>
    </location>
</feature>
<reference evidence="3 4" key="1">
    <citation type="submission" date="2014-06" db="EMBL/GenBank/DDBJ databases">
        <authorList>
            <person name="Swart Estienne"/>
        </authorList>
    </citation>
    <scope>NUCLEOTIDE SEQUENCE [LARGE SCALE GENOMIC DNA]</scope>
    <source>
        <strain evidence="3 4">130c</strain>
    </source>
</reference>
<keyword evidence="4" id="KW-1185">Reference proteome</keyword>
<dbReference type="OMA" id="AQINDEV"/>
<gene>
    <name evidence="3" type="primary">Contig8449.g9015</name>
    <name evidence="3" type="ORF">STYLEM_19195</name>
</gene>
<feature type="region of interest" description="Disordered" evidence="2">
    <location>
        <begin position="562"/>
        <end position="601"/>
    </location>
</feature>
<feature type="region of interest" description="Disordered" evidence="2">
    <location>
        <begin position="918"/>
        <end position="946"/>
    </location>
</feature>
<feature type="coiled-coil region" evidence="1">
    <location>
        <begin position="197"/>
        <end position="250"/>
    </location>
</feature>
<feature type="region of interest" description="Disordered" evidence="2">
    <location>
        <begin position="53"/>
        <end position="78"/>
    </location>
</feature>
<accession>A0A078B6A2</accession>
<keyword evidence="1" id="KW-0175">Coiled coil</keyword>
<evidence type="ECO:0000256" key="1">
    <source>
        <dbReference type="SAM" id="Coils"/>
    </source>
</evidence>
<proteinExistence type="predicted"/>
<evidence type="ECO:0000313" key="4">
    <source>
        <dbReference type="Proteomes" id="UP000039865"/>
    </source>
</evidence>